<name>A0A9D4FZG0_DREPO</name>
<accession>A0A9D4FZG0</accession>
<organism evidence="1 2">
    <name type="scientific">Dreissena polymorpha</name>
    <name type="common">Zebra mussel</name>
    <name type="synonym">Mytilus polymorpha</name>
    <dbReference type="NCBI Taxonomy" id="45954"/>
    <lineage>
        <taxon>Eukaryota</taxon>
        <taxon>Metazoa</taxon>
        <taxon>Spiralia</taxon>
        <taxon>Lophotrochozoa</taxon>
        <taxon>Mollusca</taxon>
        <taxon>Bivalvia</taxon>
        <taxon>Autobranchia</taxon>
        <taxon>Heteroconchia</taxon>
        <taxon>Euheterodonta</taxon>
        <taxon>Imparidentia</taxon>
        <taxon>Neoheterodontei</taxon>
        <taxon>Myida</taxon>
        <taxon>Dreissenoidea</taxon>
        <taxon>Dreissenidae</taxon>
        <taxon>Dreissena</taxon>
    </lineage>
</organism>
<evidence type="ECO:0000313" key="2">
    <source>
        <dbReference type="Proteomes" id="UP000828390"/>
    </source>
</evidence>
<dbReference type="Proteomes" id="UP000828390">
    <property type="component" value="Unassembled WGS sequence"/>
</dbReference>
<sequence>MCLREVAFLACTREFELRAVHLSSGSNRLSDLLSRWHLDLYAKLFQEEACRNGYRDIVINESLFRFENYW</sequence>
<reference evidence="1" key="2">
    <citation type="submission" date="2020-11" db="EMBL/GenBank/DDBJ databases">
        <authorList>
            <person name="McCartney M.A."/>
            <person name="Auch B."/>
            <person name="Kono T."/>
            <person name="Mallez S."/>
            <person name="Becker A."/>
            <person name="Gohl D.M."/>
            <person name="Silverstein K.A.T."/>
            <person name="Koren S."/>
            <person name="Bechman K.B."/>
            <person name="Herman A."/>
            <person name="Abrahante J.E."/>
            <person name="Garbe J."/>
        </authorList>
    </citation>
    <scope>NUCLEOTIDE SEQUENCE</scope>
    <source>
        <strain evidence="1">Duluth1</strain>
        <tissue evidence="1">Whole animal</tissue>
    </source>
</reference>
<dbReference type="AlphaFoldDB" id="A0A9D4FZG0"/>
<proteinExistence type="predicted"/>
<gene>
    <name evidence="1" type="ORF">DPMN_134271</name>
</gene>
<dbReference type="EMBL" id="JAIWYP010000006">
    <property type="protein sequence ID" value="KAH3805961.1"/>
    <property type="molecule type" value="Genomic_DNA"/>
</dbReference>
<evidence type="ECO:0000313" key="1">
    <source>
        <dbReference type="EMBL" id="KAH3805961.1"/>
    </source>
</evidence>
<reference evidence="1" key="1">
    <citation type="journal article" date="2019" name="bioRxiv">
        <title>The Genome of the Zebra Mussel, Dreissena polymorpha: A Resource for Invasive Species Research.</title>
        <authorList>
            <person name="McCartney M.A."/>
            <person name="Auch B."/>
            <person name="Kono T."/>
            <person name="Mallez S."/>
            <person name="Zhang Y."/>
            <person name="Obille A."/>
            <person name="Becker A."/>
            <person name="Abrahante J.E."/>
            <person name="Garbe J."/>
            <person name="Badalamenti J.P."/>
            <person name="Herman A."/>
            <person name="Mangelson H."/>
            <person name="Liachko I."/>
            <person name="Sullivan S."/>
            <person name="Sone E.D."/>
            <person name="Koren S."/>
            <person name="Silverstein K.A.T."/>
            <person name="Beckman K.B."/>
            <person name="Gohl D.M."/>
        </authorList>
    </citation>
    <scope>NUCLEOTIDE SEQUENCE</scope>
    <source>
        <strain evidence="1">Duluth1</strain>
        <tissue evidence="1">Whole animal</tissue>
    </source>
</reference>
<comment type="caution">
    <text evidence="1">The sequence shown here is derived from an EMBL/GenBank/DDBJ whole genome shotgun (WGS) entry which is preliminary data.</text>
</comment>
<keyword evidence="2" id="KW-1185">Reference proteome</keyword>
<protein>
    <submittedName>
        <fullName evidence="1">Uncharacterized protein</fullName>
    </submittedName>
</protein>